<dbReference type="PANTHER" id="PTHR47843">
    <property type="entry name" value="BTB DOMAIN-CONTAINING PROTEIN-RELATED"/>
    <property type="match status" value="1"/>
</dbReference>
<evidence type="ECO:0000259" key="1">
    <source>
        <dbReference type="PROSITE" id="PS50097"/>
    </source>
</evidence>
<feature type="domain" description="BTB" evidence="1">
    <location>
        <begin position="14"/>
        <end position="94"/>
    </location>
</feature>
<reference evidence="3" key="2">
    <citation type="submission" date="2020-04" db="EMBL/GenBank/DDBJ databases">
        <authorList>
            <consortium name="NCBI Genome Project"/>
        </authorList>
    </citation>
    <scope>NUCLEOTIDE SEQUENCE</scope>
    <source>
        <strain evidence="3">CBS 342.82</strain>
    </source>
</reference>
<dbReference type="SMART" id="SM00225">
    <property type="entry name" value="BTB"/>
    <property type="match status" value="1"/>
</dbReference>
<dbReference type="CDD" id="cd18186">
    <property type="entry name" value="BTB_POZ_ZBTB_KLHL-like"/>
    <property type="match status" value="1"/>
</dbReference>
<dbReference type="AlphaFoldDB" id="A0A6J3M083"/>
<evidence type="ECO:0000313" key="2">
    <source>
        <dbReference type="Proteomes" id="UP000504637"/>
    </source>
</evidence>
<name>A0A6J3M083_9PEZI</name>
<gene>
    <name evidence="3" type="ORF">K489DRAFT_381432</name>
</gene>
<dbReference type="Pfam" id="PF00651">
    <property type="entry name" value="BTB"/>
    <property type="match status" value="1"/>
</dbReference>
<reference evidence="3" key="3">
    <citation type="submission" date="2025-08" db="UniProtKB">
        <authorList>
            <consortium name="RefSeq"/>
        </authorList>
    </citation>
    <scope>IDENTIFICATION</scope>
    <source>
        <strain evidence="3">CBS 342.82</strain>
    </source>
</reference>
<dbReference type="OrthoDB" id="6359816at2759"/>
<organism evidence="3">
    <name type="scientific">Dissoconium aciculare CBS 342.82</name>
    <dbReference type="NCBI Taxonomy" id="1314786"/>
    <lineage>
        <taxon>Eukaryota</taxon>
        <taxon>Fungi</taxon>
        <taxon>Dikarya</taxon>
        <taxon>Ascomycota</taxon>
        <taxon>Pezizomycotina</taxon>
        <taxon>Dothideomycetes</taxon>
        <taxon>Dothideomycetidae</taxon>
        <taxon>Mycosphaerellales</taxon>
        <taxon>Dissoconiaceae</taxon>
        <taxon>Dissoconium</taxon>
    </lineage>
</organism>
<dbReference type="PROSITE" id="PS50097">
    <property type="entry name" value="BTB"/>
    <property type="match status" value="1"/>
</dbReference>
<evidence type="ECO:0000313" key="3">
    <source>
        <dbReference type="RefSeq" id="XP_033458476.1"/>
    </source>
</evidence>
<sequence length="226" mass="25131">MNALRHLYLTGEHSDMTIICCERKWRVHKCIMSASSGYFKRLCSSTHWKETKDGIITLEGVKDSDDQEDFTLDQPDMVEAMLQFIYTGSYRVKESAQGIQPKIGEAPMPTISHTRATEHDFSSHARLFSIACKYDIPCLRDQAVAAYNASIIFTKVVLDTDLAKAILIAFGTGSDAECQMRDCVFNTLVSRVRSAMKSNIVVAAIEKSDGVALRLVKALVDQMPGP</sequence>
<dbReference type="PANTHER" id="PTHR47843:SF5">
    <property type="entry name" value="BTB_POZ DOMAIN PROTEIN"/>
    <property type="match status" value="1"/>
</dbReference>
<keyword evidence="2" id="KW-1185">Reference proteome</keyword>
<dbReference type="GeneID" id="54362923"/>
<protein>
    <recommendedName>
        <fullName evidence="1">BTB domain-containing protein</fullName>
    </recommendedName>
</protein>
<dbReference type="InterPro" id="IPR011333">
    <property type="entry name" value="SKP1/BTB/POZ_sf"/>
</dbReference>
<accession>A0A6J3M083</accession>
<dbReference type="Gene3D" id="3.30.710.10">
    <property type="entry name" value="Potassium Channel Kv1.1, Chain A"/>
    <property type="match status" value="1"/>
</dbReference>
<dbReference type="SUPFAM" id="SSF54695">
    <property type="entry name" value="POZ domain"/>
    <property type="match status" value="1"/>
</dbReference>
<dbReference type="RefSeq" id="XP_033458476.1">
    <property type="nucleotide sequence ID" value="XM_033605123.1"/>
</dbReference>
<dbReference type="InterPro" id="IPR000210">
    <property type="entry name" value="BTB/POZ_dom"/>
</dbReference>
<proteinExistence type="predicted"/>
<dbReference type="Proteomes" id="UP000504637">
    <property type="component" value="Unplaced"/>
</dbReference>
<reference evidence="3" key="1">
    <citation type="submission" date="2020-01" db="EMBL/GenBank/DDBJ databases">
        <authorList>
            <consortium name="DOE Joint Genome Institute"/>
            <person name="Haridas S."/>
            <person name="Albert R."/>
            <person name="Binder M."/>
            <person name="Bloem J."/>
            <person name="Labutti K."/>
            <person name="Salamov A."/>
            <person name="Andreopoulos B."/>
            <person name="Baker S.E."/>
            <person name="Barry K."/>
            <person name="Bills G."/>
            <person name="Bluhm B.H."/>
            <person name="Cannon C."/>
            <person name="Castanera R."/>
            <person name="Culley D.E."/>
            <person name="Daum C."/>
            <person name="Ezra D."/>
            <person name="Gonzalez J.B."/>
            <person name="Henrissat B."/>
            <person name="Kuo A."/>
            <person name="Liang C."/>
            <person name="Lipzen A."/>
            <person name="Lutzoni F."/>
            <person name="Magnuson J."/>
            <person name="Mondo S."/>
            <person name="Nolan M."/>
            <person name="Ohm R."/>
            <person name="Pangilinan J."/>
            <person name="Park H.-J."/>
            <person name="Ramirez L."/>
            <person name="Alfaro M."/>
            <person name="Sun H."/>
            <person name="Tritt A."/>
            <person name="Yoshinaga Y."/>
            <person name="Zwiers L.-H."/>
            <person name="Turgeon B.G."/>
            <person name="Goodwin S.B."/>
            <person name="Spatafora J.W."/>
            <person name="Crous P.W."/>
            <person name="Grigoriev I.V."/>
        </authorList>
    </citation>
    <scope>NUCLEOTIDE SEQUENCE</scope>
    <source>
        <strain evidence="3">CBS 342.82</strain>
    </source>
</reference>